<dbReference type="SUPFAM" id="SSF53448">
    <property type="entry name" value="Nucleotide-diphospho-sugar transferases"/>
    <property type="match status" value="1"/>
</dbReference>
<keyword evidence="9" id="KW-0961">Cell wall biogenesis/degradation</keyword>
<feature type="transmembrane region" description="Helical" evidence="10">
    <location>
        <begin position="473"/>
        <end position="491"/>
    </location>
</feature>
<evidence type="ECO:0000256" key="7">
    <source>
        <dbReference type="ARBA" id="ARBA00022989"/>
    </source>
</evidence>
<dbReference type="GO" id="GO:0005886">
    <property type="term" value="C:plasma membrane"/>
    <property type="evidence" value="ECO:0007669"/>
    <property type="project" value="UniProtKB-SubCell"/>
</dbReference>
<keyword evidence="12" id="KW-1185">Reference proteome</keyword>
<evidence type="ECO:0000256" key="2">
    <source>
        <dbReference type="ARBA" id="ARBA00012543"/>
    </source>
</evidence>
<evidence type="ECO:0000256" key="3">
    <source>
        <dbReference type="ARBA" id="ARBA00022475"/>
    </source>
</evidence>
<dbReference type="InterPro" id="IPR004835">
    <property type="entry name" value="Chitin_synth"/>
</dbReference>
<dbReference type="STRING" id="1792290.MSP8886_02807"/>
<organism evidence="11 12">
    <name type="scientific">Marinomonas spartinae</name>
    <dbReference type="NCBI Taxonomy" id="1792290"/>
    <lineage>
        <taxon>Bacteria</taxon>
        <taxon>Pseudomonadati</taxon>
        <taxon>Pseudomonadota</taxon>
        <taxon>Gammaproteobacteria</taxon>
        <taxon>Oceanospirillales</taxon>
        <taxon>Oceanospirillaceae</taxon>
        <taxon>Marinomonas</taxon>
    </lineage>
</organism>
<evidence type="ECO:0000256" key="5">
    <source>
        <dbReference type="ARBA" id="ARBA00022679"/>
    </source>
</evidence>
<feature type="transmembrane region" description="Helical" evidence="10">
    <location>
        <begin position="503"/>
        <end position="523"/>
    </location>
</feature>
<dbReference type="RefSeq" id="WP_067017442.1">
    <property type="nucleotide sequence ID" value="NZ_FLOB01000006.1"/>
</dbReference>
<evidence type="ECO:0000256" key="1">
    <source>
        <dbReference type="ARBA" id="ARBA00004651"/>
    </source>
</evidence>
<dbReference type="GO" id="GO:0006031">
    <property type="term" value="P:chitin biosynthetic process"/>
    <property type="evidence" value="ECO:0007669"/>
    <property type="project" value="TreeGrafter"/>
</dbReference>
<dbReference type="EC" id="2.4.1.16" evidence="2"/>
<protein>
    <recommendedName>
        <fullName evidence="2">chitin synthase</fullName>
        <ecNumber evidence="2">2.4.1.16</ecNumber>
    </recommendedName>
</protein>
<dbReference type="PANTHER" id="PTHR22914">
    <property type="entry name" value="CHITIN SYNTHASE"/>
    <property type="match status" value="1"/>
</dbReference>
<sequence length="620" mass="72097">MADDKTYLLKKDFENDKVTKKVSFDKVDHLFCLTLYNEESDFLSSTLLSILKNSNELRENDSFEKVMVCIICDGYEKISNSSFEYLKKINVLNGDKAYVYRDEELKDDDFASIYRQKSGPFTLYEDGRGSTISSSMDIMLCIKNKNAGKLDSHWWFFNKICPLILPEYCYQIDAGTVLAKGTLQNMSSAFMHYPQTVAFSNNVLIESENPFDFLESFQVFDFILQKAILWPSESFFGYLSVIPGQFCAIRYDGFDKSKIEGESTPKERYLRGLECSSPFEKTMYMAEDRMMGFELLVQNQSDNRLEYNPQSTCYTDKCDSIDEFLSQRRRWCNSAFMCRIWMMFNMLRYWENSTSSIFKKAHTMSSLISMVLNTLFDFFQPFIVFLVLSVVFDSIDGVVDKNIISSSFSKVLLCFIVFSWMLPLIFSFSSYKSNRYFFRFVLIMASAATSLSILFIVSGVFLSDRLFEIQNVIIFYPIIFVVIVLLSSLLISYENYRLALRSFIPHFLIAIPFNLMTFGYSFINMNDSSWGTKGLSNNMENKINAKKFLYFRNKFVFIWLFLNLSLILFSVFSDGYIGLISFVGYLSLIIMFTGFLGNLRIYCLNSFKMKSKGKIKKLNY</sequence>
<dbReference type="InterPro" id="IPR029044">
    <property type="entry name" value="Nucleotide-diphossugar_trans"/>
</dbReference>
<dbReference type="GO" id="GO:0071555">
    <property type="term" value="P:cell wall organization"/>
    <property type="evidence" value="ECO:0007669"/>
    <property type="project" value="UniProtKB-KW"/>
</dbReference>
<evidence type="ECO:0000256" key="4">
    <source>
        <dbReference type="ARBA" id="ARBA00022676"/>
    </source>
</evidence>
<keyword evidence="3" id="KW-1003">Cell membrane</keyword>
<dbReference type="EMBL" id="FLOB01000006">
    <property type="protein sequence ID" value="SBS33591.1"/>
    <property type="molecule type" value="Genomic_DNA"/>
</dbReference>
<keyword evidence="6 10" id="KW-0812">Transmembrane</keyword>
<evidence type="ECO:0000256" key="6">
    <source>
        <dbReference type="ARBA" id="ARBA00022692"/>
    </source>
</evidence>
<feature type="transmembrane region" description="Helical" evidence="10">
    <location>
        <begin position="411"/>
        <end position="431"/>
    </location>
</feature>
<dbReference type="GO" id="GO:0004100">
    <property type="term" value="F:chitin synthase activity"/>
    <property type="evidence" value="ECO:0007669"/>
    <property type="project" value="UniProtKB-EC"/>
</dbReference>
<feature type="transmembrane region" description="Helical" evidence="10">
    <location>
        <begin position="437"/>
        <end position="461"/>
    </location>
</feature>
<accession>A0A1A8TKT7</accession>
<evidence type="ECO:0000256" key="8">
    <source>
        <dbReference type="ARBA" id="ARBA00023136"/>
    </source>
</evidence>
<proteinExistence type="predicted"/>
<evidence type="ECO:0000256" key="10">
    <source>
        <dbReference type="SAM" id="Phobius"/>
    </source>
</evidence>
<comment type="subcellular location">
    <subcellularLocation>
        <location evidence="1">Cell membrane</location>
        <topology evidence="1">Multi-pass membrane protein</topology>
    </subcellularLocation>
</comment>
<keyword evidence="5" id="KW-0808">Transferase</keyword>
<dbReference type="AlphaFoldDB" id="A0A1A8TKT7"/>
<feature type="transmembrane region" description="Helical" evidence="10">
    <location>
        <begin position="555"/>
        <end position="573"/>
    </location>
</feature>
<keyword evidence="4" id="KW-0328">Glycosyltransferase</keyword>
<dbReference type="GO" id="GO:0030428">
    <property type="term" value="C:cell septum"/>
    <property type="evidence" value="ECO:0007669"/>
    <property type="project" value="TreeGrafter"/>
</dbReference>
<feature type="transmembrane region" description="Helical" evidence="10">
    <location>
        <begin position="579"/>
        <end position="602"/>
    </location>
</feature>
<dbReference type="Proteomes" id="UP000092544">
    <property type="component" value="Unassembled WGS sequence"/>
</dbReference>
<evidence type="ECO:0000313" key="12">
    <source>
        <dbReference type="Proteomes" id="UP000092544"/>
    </source>
</evidence>
<keyword evidence="7 10" id="KW-1133">Transmembrane helix</keyword>
<evidence type="ECO:0000256" key="9">
    <source>
        <dbReference type="ARBA" id="ARBA00023316"/>
    </source>
</evidence>
<evidence type="ECO:0000313" key="11">
    <source>
        <dbReference type="EMBL" id="SBS33591.1"/>
    </source>
</evidence>
<feature type="transmembrane region" description="Helical" evidence="10">
    <location>
        <begin position="378"/>
        <end position="399"/>
    </location>
</feature>
<keyword evidence="8 10" id="KW-0472">Membrane</keyword>
<name>A0A1A8TKT7_9GAMM</name>
<gene>
    <name evidence="11" type="ORF">MSP8886_02807</name>
</gene>
<dbReference type="Pfam" id="PF01644">
    <property type="entry name" value="Chitin_synth_1"/>
    <property type="match status" value="1"/>
</dbReference>
<dbReference type="PANTHER" id="PTHR22914:SF9">
    <property type="entry name" value="CHITIN SYNTHASE 1"/>
    <property type="match status" value="1"/>
</dbReference>
<reference evidence="11 12" key="1">
    <citation type="submission" date="2016-06" db="EMBL/GenBank/DDBJ databases">
        <authorList>
            <person name="Kjaerup R.B."/>
            <person name="Dalgaard T.S."/>
            <person name="Juul-Madsen H.R."/>
        </authorList>
    </citation>
    <scope>NUCLEOTIDE SEQUENCE [LARGE SCALE GENOMIC DNA]</scope>
    <source>
        <strain evidence="11 12">CECT 8886</strain>
    </source>
</reference>